<comment type="similarity">
    <text evidence="2 7">Belongs to the aspartate/ornithine carbamoyltransferase superfamily. ATCase family.</text>
</comment>
<keyword evidence="3 7" id="KW-0808">Transferase</keyword>
<dbReference type="PRINTS" id="PR00101">
    <property type="entry name" value="ATCASE"/>
</dbReference>
<dbReference type="GO" id="GO:0004070">
    <property type="term" value="F:aspartate carbamoyltransferase activity"/>
    <property type="evidence" value="ECO:0007669"/>
    <property type="project" value="UniProtKB-UniRule"/>
</dbReference>
<dbReference type="Proteomes" id="UP000515480">
    <property type="component" value="Chromosome"/>
</dbReference>
<dbReference type="PROSITE" id="PS00097">
    <property type="entry name" value="CARBAMOYLTRANSFERASE"/>
    <property type="match status" value="1"/>
</dbReference>
<organism evidence="10 11">
    <name type="scientific">Selenomonas timonae</name>
    <dbReference type="NCBI Taxonomy" id="2754044"/>
    <lineage>
        <taxon>Bacteria</taxon>
        <taxon>Bacillati</taxon>
        <taxon>Bacillota</taxon>
        <taxon>Negativicutes</taxon>
        <taxon>Selenomonadales</taxon>
        <taxon>Selenomonadaceae</taxon>
        <taxon>Selenomonas</taxon>
    </lineage>
</organism>
<dbReference type="PANTHER" id="PTHR45753:SF6">
    <property type="entry name" value="ASPARTATE CARBAMOYLTRANSFERASE"/>
    <property type="match status" value="1"/>
</dbReference>
<dbReference type="InterPro" id="IPR036901">
    <property type="entry name" value="Asp/Orn_carbamoylTrfase_sf"/>
</dbReference>
<feature type="binding site" evidence="7">
    <location>
        <position position="65"/>
    </location>
    <ligand>
        <name>carbamoyl phosphate</name>
        <dbReference type="ChEBI" id="CHEBI:58228"/>
    </ligand>
</feature>
<dbReference type="Pfam" id="PF00185">
    <property type="entry name" value="OTCace"/>
    <property type="match status" value="1"/>
</dbReference>
<dbReference type="InterPro" id="IPR006131">
    <property type="entry name" value="Asp_carbamoyltransf_Asp/Orn-bd"/>
</dbReference>
<comment type="subunit">
    <text evidence="7">Heterododecamer (2C3:3R2) of six catalytic PyrB chains organized as two trimers (C3), and six regulatory PyrI chains organized as three dimers (R2).</text>
</comment>
<feature type="binding site" evidence="7">
    <location>
        <position position="142"/>
    </location>
    <ligand>
        <name>carbamoyl phosphate</name>
        <dbReference type="ChEBI" id="CHEBI:58228"/>
    </ligand>
</feature>
<dbReference type="HAMAP" id="MF_00001">
    <property type="entry name" value="Asp_carb_tr"/>
    <property type="match status" value="1"/>
</dbReference>
<evidence type="ECO:0000256" key="7">
    <source>
        <dbReference type="HAMAP-Rule" id="MF_00001"/>
    </source>
</evidence>
<dbReference type="SUPFAM" id="SSF53671">
    <property type="entry name" value="Aspartate/ornithine carbamoyltransferase"/>
    <property type="match status" value="1"/>
</dbReference>
<sequence>MHMSQELSLKGRDVLALEDFSAEEIRLILNTAREMKNIVGRDIKKVPALRGKAIVTLFYEPSTRTRTSFELAGKYLGADVVNITASASSIVKGESLRDTLYTIEAMGVDAIVMRHKAEGSAAYAADAVSPVIVNAGDGAHAHPSQGLLNLYTIEENKGRLAGLKVAILGDVLHSRVARSDIQGMRKMGMDVHIAGPRPLLPRFLDEEEGITIHDRIEDAVEGADVVEVLRIQLERMKGGLFPSTREYARIYGLNDERLALANKDALVLHPGPMNKGWEISESVAYGVQSRIQEEVKNGVAIRMALFTLILMGGKA</sequence>
<dbReference type="RefSeq" id="WP_185980016.1">
    <property type="nucleotide sequence ID" value="NZ_CP060204.1"/>
</dbReference>
<dbReference type="GO" id="GO:0006207">
    <property type="term" value="P:'de novo' pyrimidine nucleobase biosynthetic process"/>
    <property type="evidence" value="ECO:0007669"/>
    <property type="project" value="InterPro"/>
</dbReference>
<dbReference type="EMBL" id="CP060204">
    <property type="protein sequence ID" value="QNH53919.1"/>
    <property type="molecule type" value="Genomic_DNA"/>
</dbReference>
<feature type="domain" description="Aspartate/ornithine carbamoyltransferase carbamoyl-P binding" evidence="9">
    <location>
        <begin position="12"/>
        <end position="155"/>
    </location>
</feature>
<dbReference type="EC" id="2.1.3.2" evidence="7"/>
<comment type="pathway">
    <text evidence="1 7">Pyrimidine metabolism; UMP biosynthesis via de novo pathway; (S)-dihydroorotate from bicarbonate: step 2/3.</text>
</comment>
<dbReference type="NCBIfam" id="NF002032">
    <property type="entry name" value="PRK00856.1"/>
    <property type="match status" value="1"/>
</dbReference>
<keyword evidence="4 7" id="KW-0665">Pyrimidine biosynthesis</keyword>
<dbReference type="GO" id="GO:0006520">
    <property type="term" value="P:amino acid metabolic process"/>
    <property type="evidence" value="ECO:0007669"/>
    <property type="project" value="InterPro"/>
</dbReference>
<dbReference type="PANTHER" id="PTHR45753">
    <property type="entry name" value="ORNITHINE CARBAMOYLTRANSFERASE, MITOCHONDRIAL"/>
    <property type="match status" value="1"/>
</dbReference>
<dbReference type="InterPro" id="IPR002082">
    <property type="entry name" value="Asp_carbamoyltransf"/>
</dbReference>
<protein>
    <recommendedName>
        <fullName evidence="7">Aspartate carbamoyltransferase</fullName>
        <ecNumber evidence="7">2.1.3.2</ecNumber>
    </recommendedName>
    <alternativeName>
        <fullName evidence="7">Aspartate transcarbamylase</fullName>
        <shortName evidence="7">ATCase</shortName>
    </alternativeName>
</protein>
<feature type="domain" description="Aspartate/ornithine carbamoyltransferase Asp/Orn-binding" evidence="8">
    <location>
        <begin position="162"/>
        <end position="308"/>
    </location>
</feature>
<feature type="binding site" evidence="7">
    <location>
        <position position="272"/>
    </location>
    <ligand>
        <name>carbamoyl phosphate</name>
        <dbReference type="ChEBI" id="CHEBI:58228"/>
    </ligand>
</feature>
<dbReference type="GO" id="GO:0044205">
    <property type="term" value="P:'de novo' UMP biosynthetic process"/>
    <property type="evidence" value="ECO:0007669"/>
    <property type="project" value="UniProtKB-UniRule"/>
</dbReference>
<dbReference type="NCBIfam" id="TIGR00670">
    <property type="entry name" value="asp_carb_tr"/>
    <property type="match status" value="1"/>
</dbReference>
<feature type="binding site" evidence="7">
    <location>
        <position position="114"/>
    </location>
    <ligand>
        <name>carbamoyl phosphate</name>
        <dbReference type="ChEBI" id="CHEBI:58228"/>
    </ligand>
</feature>
<evidence type="ECO:0000259" key="8">
    <source>
        <dbReference type="Pfam" id="PF00185"/>
    </source>
</evidence>
<dbReference type="InterPro" id="IPR006132">
    <property type="entry name" value="Asp/Orn_carbamoyltranf_P-bd"/>
</dbReference>
<feature type="binding site" evidence="7">
    <location>
        <position position="64"/>
    </location>
    <ligand>
        <name>carbamoyl phosphate</name>
        <dbReference type="ChEBI" id="CHEBI:58228"/>
    </ligand>
</feature>
<evidence type="ECO:0000256" key="4">
    <source>
        <dbReference type="ARBA" id="ARBA00022975"/>
    </source>
</evidence>
<proteinExistence type="inferred from homology"/>
<dbReference type="AlphaFoldDB" id="A0A7G7VIH6"/>
<feature type="binding site" evidence="7">
    <location>
        <position position="230"/>
    </location>
    <ligand>
        <name>L-aspartate</name>
        <dbReference type="ChEBI" id="CHEBI:29991"/>
    </ligand>
</feature>
<evidence type="ECO:0000256" key="5">
    <source>
        <dbReference type="ARBA" id="ARBA00043884"/>
    </source>
</evidence>
<accession>A0A7G7VIH6</accession>
<keyword evidence="11" id="KW-1185">Reference proteome</keyword>
<dbReference type="InterPro" id="IPR006130">
    <property type="entry name" value="Asp/Orn_carbamoylTrfase"/>
</dbReference>
<evidence type="ECO:0000256" key="1">
    <source>
        <dbReference type="ARBA" id="ARBA00004852"/>
    </source>
</evidence>
<evidence type="ECO:0000313" key="11">
    <source>
        <dbReference type="Proteomes" id="UP000515480"/>
    </source>
</evidence>
<feature type="binding site" evidence="7">
    <location>
        <position position="271"/>
    </location>
    <ligand>
        <name>carbamoyl phosphate</name>
        <dbReference type="ChEBI" id="CHEBI:58228"/>
    </ligand>
</feature>
<name>A0A7G7VIH6_9FIRM</name>
<comment type="function">
    <text evidence="5 7">Catalyzes the condensation of carbamoyl phosphate and aspartate to form carbamoyl aspartate and inorganic phosphate, the committed step in the de novo pyrimidine nucleotide biosynthesis pathway.</text>
</comment>
<feature type="binding site" evidence="7">
    <location>
        <position position="92"/>
    </location>
    <ligand>
        <name>L-aspartate</name>
        <dbReference type="ChEBI" id="CHEBI:29991"/>
    </ligand>
</feature>
<evidence type="ECO:0000256" key="2">
    <source>
        <dbReference type="ARBA" id="ARBA00008896"/>
    </source>
</evidence>
<feature type="binding site" evidence="7">
    <location>
        <position position="145"/>
    </location>
    <ligand>
        <name>carbamoyl phosphate</name>
        <dbReference type="ChEBI" id="CHEBI:58228"/>
    </ligand>
</feature>
<dbReference type="UniPathway" id="UPA00070">
    <property type="reaction ID" value="UER00116"/>
</dbReference>
<feature type="binding site" evidence="7">
    <location>
        <position position="175"/>
    </location>
    <ligand>
        <name>L-aspartate</name>
        <dbReference type="ChEBI" id="CHEBI:29991"/>
    </ligand>
</feature>
<evidence type="ECO:0000256" key="6">
    <source>
        <dbReference type="ARBA" id="ARBA00048859"/>
    </source>
</evidence>
<evidence type="ECO:0000259" key="9">
    <source>
        <dbReference type="Pfam" id="PF02729"/>
    </source>
</evidence>
<dbReference type="PRINTS" id="PR00100">
    <property type="entry name" value="AOTCASE"/>
</dbReference>
<dbReference type="GO" id="GO:0005829">
    <property type="term" value="C:cytosol"/>
    <property type="evidence" value="ECO:0007669"/>
    <property type="project" value="TreeGrafter"/>
</dbReference>
<evidence type="ECO:0000256" key="3">
    <source>
        <dbReference type="ARBA" id="ARBA00022679"/>
    </source>
</evidence>
<dbReference type="GO" id="GO:0016597">
    <property type="term" value="F:amino acid binding"/>
    <property type="evidence" value="ECO:0007669"/>
    <property type="project" value="InterPro"/>
</dbReference>
<dbReference type="Gene3D" id="3.40.50.1370">
    <property type="entry name" value="Aspartate/ornithine carbamoyltransferase"/>
    <property type="match status" value="2"/>
</dbReference>
<comment type="catalytic activity">
    <reaction evidence="6 7">
        <text>carbamoyl phosphate + L-aspartate = N-carbamoyl-L-aspartate + phosphate + H(+)</text>
        <dbReference type="Rhea" id="RHEA:20013"/>
        <dbReference type="ChEBI" id="CHEBI:15378"/>
        <dbReference type="ChEBI" id="CHEBI:29991"/>
        <dbReference type="ChEBI" id="CHEBI:32814"/>
        <dbReference type="ChEBI" id="CHEBI:43474"/>
        <dbReference type="ChEBI" id="CHEBI:58228"/>
        <dbReference type="EC" id="2.1.3.2"/>
    </reaction>
</comment>
<reference evidence="10 11" key="1">
    <citation type="submission" date="2020-07" db="EMBL/GenBank/DDBJ databases">
        <title>Complete genome and description of Selenomonas timonensis sp. nov., a new bacterium isolated from a gingivitis subject.</title>
        <authorList>
            <person name="Antezack A."/>
        </authorList>
    </citation>
    <scope>NUCLEOTIDE SEQUENCE [LARGE SCALE GENOMIC DNA]</scope>
    <source>
        <strain evidence="10 11">Marseille-Q3039</strain>
    </source>
</reference>
<dbReference type="Pfam" id="PF02729">
    <property type="entry name" value="OTCace_N"/>
    <property type="match status" value="1"/>
</dbReference>
<dbReference type="KEGG" id="stim:H1B31_08610"/>
<gene>
    <name evidence="7" type="primary">pyrB</name>
    <name evidence="10" type="ORF">H1B31_08610</name>
</gene>
<evidence type="ECO:0000313" key="10">
    <source>
        <dbReference type="EMBL" id="QNH53919.1"/>
    </source>
</evidence>